<dbReference type="CDD" id="cd13962">
    <property type="entry name" value="PT_UbiA_UBIAD1"/>
    <property type="match status" value="1"/>
</dbReference>
<dbReference type="EMBL" id="NBWU01000004">
    <property type="protein sequence ID" value="PCE63886.1"/>
    <property type="molecule type" value="Genomic_DNA"/>
</dbReference>
<evidence type="ECO:0000256" key="9">
    <source>
        <dbReference type="NCBIfam" id="TIGR00751"/>
    </source>
</evidence>
<evidence type="ECO:0000256" key="8">
    <source>
        <dbReference type="HAMAP-Rule" id="MF_01937"/>
    </source>
</evidence>
<evidence type="ECO:0000256" key="7">
    <source>
        <dbReference type="ARBA" id="ARBA00023136"/>
    </source>
</evidence>
<reference evidence="10 11" key="1">
    <citation type="submission" date="2017-04" db="EMBL/GenBank/DDBJ databases">
        <title>A new member of the family Flavobacteriaceae isolated from ascidians.</title>
        <authorList>
            <person name="Chen L."/>
        </authorList>
    </citation>
    <scope>NUCLEOTIDE SEQUENCE [LARGE SCALE GENOMIC DNA]</scope>
    <source>
        <strain evidence="10 11">HQA918</strain>
    </source>
</reference>
<dbReference type="InterPro" id="IPR026046">
    <property type="entry name" value="UBIAD1"/>
</dbReference>
<proteinExistence type="inferred from homology"/>
<keyword evidence="2 8" id="KW-0474">Menaquinone biosynthesis</keyword>
<dbReference type="PIRSF" id="PIRSF005355">
    <property type="entry name" value="UBIAD1"/>
    <property type="match status" value="1"/>
</dbReference>
<keyword evidence="7 8" id="KW-0472">Membrane</keyword>
<keyword evidence="11" id="KW-1185">Reference proteome</keyword>
<protein>
    <recommendedName>
        <fullName evidence="8 9">1,4-dihydroxy-2-naphthoate octaprenyltransferase</fullName>
        <shortName evidence="8">DHNA-octaprenyltransferase</shortName>
        <ecNumber evidence="8 9">2.5.1.74</ecNumber>
    </recommendedName>
</protein>
<evidence type="ECO:0000256" key="2">
    <source>
        <dbReference type="ARBA" id="ARBA00022428"/>
    </source>
</evidence>
<keyword evidence="4 8" id="KW-0808">Transferase</keyword>
<dbReference type="RefSeq" id="WP_097442603.1">
    <property type="nucleotide sequence ID" value="NZ_NBWU01000004.1"/>
</dbReference>
<feature type="transmembrane region" description="Helical" evidence="8">
    <location>
        <begin position="41"/>
        <end position="59"/>
    </location>
</feature>
<evidence type="ECO:0000313" key="11">
    <source>
        <dbReference type="Proteomes" id="UP000219559"/>
    </source>
</evidence>
<dbReference type="PANTHER" id="PTHR13929:SF0">
    <property type="entry name" value="UBIA PRENYLTRANSFERASE DOMAIN-CONTAINING PROTEIN 1"/>
    <property type="match status" value="1"/>
</dbReference>
<comment type="caution">
    <text evidence="10">The sequence shown here is derived from an EMBL/GenBank/DDBJ whole genome shotgun (WGS) entry which is preliminary data.</text>
</comment>
<dbReference type="HAMAP" id="MF_01937">
    <property type="entry name" value="MenA_1"/>
    <property type="match status" value="1"/>
</dbReference>
<dbReference type="EC" id="2.5.1.74" evidence="8 9"/>
<comment type="similarity">
    <text evidence="8">Belongs to the MenA family. Type 1 subfamily.</text>
</comment>
<evidence type="ECO:0000313" key="10">
    <source>
        <dbReference type="EMBL" id="PCE63886.1"/>
    </source>
</evidence>
<keyword evidence="6 8" id="KW-1133">Transmembrane helix</keyword>
<dbReference type="InterPro" id="IPR004657">
    <property type="entry name" value="MenA"/>
</dbReference>
<dbReference type="GO" id="GO:0042371">
    <property type="term" value="P:vitamin K biosynthetic process"/>
    <property type="evidence" value="ECO:0007669"/>
    <property type="project" value="TreeGrafter"/>
</dbReference>
<gene>
    <name evidence="8" type="primary">menA</name>
    <name evidence="10" type="ORF">B7P33_11530</name>
</gene>
<feature type="transmembrane region" description="Helical" evidence="8">
    <location>
        <begin position="225"/>
        <end position="244"/>
    </location>
</feature>
<evidence type="ECO:0000256" key="4">
    <source>
        <dbReference type="ARBA" id="ARBA00022679"/>
    </source>
</evidence>
<keyword evidence="5 8" id="KW-0812">Transmembrane</keyword>
<accession>A0A2A4G7B9</accession>
<comment type="catalytic activity">
    <reaction evidence="8">
        <text>an all-trans-polyprenyl diphosphate + 1,4-dihydroxy-2-naphthoate + H(+) = a 2-demethylmenaquinol + CO2 + diphosphate</text>
        <dbReference type="Rhea" id="RHEA:26478"/>
        <dbReference type="Rhea" id="RHEA-COMP:9563"/>
        <dbReference type="Rhea" id="RHEA-COMP:9564"/>
        <dbReference type="ChEBI" id="CHEBI:11173"/>
        <dbReference type="ChEBI" id="CHEBI:15378"/>
        <dbReference type="ChEBI" id="CHEBI:16526"/>
        <dbReference type="ChEBI" id="CHEBI:33019"/>
        <dbReference type="ChEBI" id="CHEBI:55437"/>
        <dbReference type="ChEBI" id="CHEBI:58914"/>
        <dbReference type="EC" id="2.5.1.74"/>
    </reaction>
</comment>
<comment type="function">
    <text evidence="8">Conversion of 1,4-dihydroxy-2-naphthoate (DHNA) to demethylmenaquinone (DMK).</text>
</comment>
<comment type="pathway">
    <text evidence="8">Quinol/quinone metabolism; menaquinone biosynthesis; menaquinol from 1,4-dihydroxy-2-naphthoate: step 1/2.</text>
</comment>
<feature type="transmembrane region" description="Helical" evidence="8">
    <location>
        <begin position="95"/>
        <end position="116"/>
    </location>
</feature>
<dbReference type="InterPro" id="IPR000537">
    <property type="entry name" value="UbiA_prenyltransferase"/>
</dbReference>
<dbReference type="GO" id="GO:0005886">
    <property type="term" value="C:plasma membrane"/>
    <property type="evidence" value="ECO:0007669"/>
    <property type="project" value="UniProtKB-SubCell"/>
</dbReference>
<evidence type="ECO:0000256" key="5">
    <source>
        <dbReference type="ARBA" id="ARBA00022692"/>
    </source>
</evidence>
<dbReference type="Proteomes" id="UP000219559">
    <property type="component" value="Unassembled WGS sequence"/>
</dbReference>
<evidence type="ECO:0000256" key="6">
    <source>
        <dbReference type="ARBA" id="ARBA00022989"/>
    </source>
</evidence>
<dbReference type="NCBIfam" id="TIGR00751">
    <property type="entry name" value="menA"/>
    <property type="match status" value="1"/>
</dbReference>
<feature type="transmembrane region" description="Helical" evidence="8">
    <location>
        <begin position="178"/>
        <end position="198"/>
    </location>
</feature>
<dbReference type="Pfam" id="PF01040">
    <property type="entry name" value="UbiA"/>
    <property type="match status" value="1"/>
</dbReference>
<keyword evidence="3 8" id="KW-1003">Cell membrane</keyword>
<feature type="transmembrane region" description="Helical" evidence="8">
    <location>
        <begin position="122"/>
        <end position="141"/>
    </location>
</feature>
<dbReference type="GO" id="GO:0046428">
    <property type="term" value="F:1,4-dihydroxy-2-naphthoate polyprenyltransferase activity"/>
    <property type="evidence" value="ECO:0007669"/>
    <property type="project" value="UniProtKB-UniRule"/>
</dbReference>
<dbReference type="OrthoDB" id="9767568at2"/>
<dbReference type="GO" id="GO:0009234">
    <property type="term" value="P:menaquinone biosynthetic process"/>
    <property type="evidence" value="ECO:0007669"/>
    <property type="project" value="UniProtKB-UniRule"/>
</dbReference>
<dbReference type="AlphaFoldDB" id="A0A2A4G7B9"/>
<feature type="transmembrane region" description="Helical" evidence="8">
    <location>
        <begin position="250"/>
        <end position="268"/>
    </location>
</feature>
<feature type="transmembrane region" description="Helical" evidence="8">
    <location>
        <begin position="153"/>
        <end position="172"/>
    </location>
</feature>
<evidence type="ECO:0000256" key="3">
    <source>
        <dbReference type="ARBA" id="ARBA00022475"/>
    </source>
</evidence>
<sequence length="306" mass="34015">MPTKLKSWVSAARLRTLPLSLSGIITGTAIAKIYGYYDTSIFVAALLTTVAFQITSNFANDYGDGVKGTDNEDRIGPQRAMQSGALSAQELKRGIWVAIGVSLILVVLTILLAFGWQAWPRLLVFFLLGGLSIWAAIRYTVGEQAYGYRGLGDLFVFLFFGVLAVCGTTYLYTKTFMVISLLPALTIGALSVAVLNLNNLRDHLSDKKAGKNTLVVKMGYDKGKLFHVLLILLALLGMVLFGYLNAVCSTYWHLLVFLPILWQLRRVWLQEEPVKLDPELKVLALSTFALALAFYMDYHYFCIFVE</sequence>
<dbReference type="UniPathway" id="UPA00079">
    <property type="reaction ID" value="UER00168"/>
</dbReference>
<evidence type="ECO:0000256" key="1">
    <source>
        <dbReference type="ARBA" id="ARBA00004141"/>
    </source>
</evidence>
<comment type="subcellular location">
    <subcellularLocation>
        <location evidence="8">Cell membrane</location>
        <topology evidence="8">Multi-pass membrane protein</topology>
    </subcellularLocation>
    <subcellularLocation>
        <location evidence="1">Membrane</location>
        <topology evidence="1">Multi-pass membrane protein</topology>
    </subcellularLocation>
</comment>
<name>A0A2A4G7B9_9FLAO</name>
<organism evidence="10 11">
    <name type="scientific">Sediminicola luteus</name>
    <dbReference type="NCBI Taxonomy" id="319238"/>
    <lineage>
        <taxon>Bacteria</taxon>
        <taxon>Pseudomonadati</taxon>
        <taxon>Bacteroidota</taxon>
        <taxon>Flavobacteriia</taxon>
        <taxon>Flavobacteriales</taxon>
        <taxon>Flavobacteriaceae</taxon>
        <taxon>Sediminicola</taxon>
    </lineage>
</organism>
<dbReference type="PANTHER" id="PTHR13929">
    <property type="entry name" value="1,4-DIHYDROXY-2-NAPHTHOATE OCTAPRENYLTRANSFERASE"/>
    <property type="match status" value="1"/>
</dbReference>
<feature type="transmembrane region" description="Helical" evidence="8">
    <location>
        <begin position="280"/>
        <end position="301"/>
    </location>
</feature>